<feature type="compositionally biased region" description="Polar residues" evidence="1">
    <location>
        <begin position="25"/>
        <end position="40"/>
    </location>
</feature>
<accession>A0A2P2QHG1</accession>
<evidence type="ECO:0000313" key="2">
    <source>
        <dbReference type="EMBL" id="MBX66440.1"/>
    </source>
</evidence>
<sequence length="78" mass="9253">MNIRENDTKHSRIFTENALANKQQFIHNTTNTRQAHGNGTQRKRRRNENPKKVMTTIMHEIKPAFPLLKRRTTINLDE</sequence>
<reference evidence="2" key="1">
    <citation type="submission" date="2018-02" db="EMBL/GenBank/DDBJ databases">
        <title>Rhizophora mucronata_Transcriptome.</title>
        <authorList>
            <person name="Meera S.P."/>
            <person name="Sreeshan A."/>
            <person name="Augustine A."/>
        </authorList>
    </citation>
    <scope>NUCLEOTIDE SEQUENCE</scope>
    <source>
        <tissue evidence="2">Leaf</tissue>
    </source>
</reference>
<organism evidence="2">
    <name type="scientific">Rhizophora mucronata</name>
    <name type="common">Asiatic mangrove</name>
    <dbReference type="NCBI Taxonomy" id="61149"/>
    <lineage>
        <taxon>Eukaryota</taxon>
        <taxon>Viridiplantae</taxon>
        <taxon>Streptophyta</taxon>
        <taxon>Embryophyta</taxon>
        <taxon>Tracheophyta</taxon>
        <taxon>Spermatophyta</taxon>
        <taxon>Magnoliopsida</taxon>
        <taxon>eudicotyledons</taxon>
        <taxon>Gunneridae</taxon>
        <taxon>Pentapetalae</taxon>
        <taxon>rosids</taxon>
        <taxon>fabids</taxon>
        <taxon>Malpighiales</taxon>
        <taxon>Rhizophoraceae</taxon>
        <taxon>Rhizophora</taxon>
    </lineage>
</organism>
<proteinExistence type="predicted"/>
<protein>
    <submittedName>
        <fullName evidence="2">Uncharacterized protein</fullName>
    </submittedName>
</protein>
<evidence type="ECO:0000256" key="1">
    <source>
        <dbReference type="SAM" id="MobiDB-lite"/>
    </source>
</evidence>
<dbReference type="EMBL" id="GGEC01085956">
    <property type="protein sequence ID" value="MBX66440.1"/>
    <property type="molecule type" value="Transcribed_RNA"/>
</dbReference>
<feature type="region of interest" description="Disordered" evidence="1">
    <location>
        <begin position="25"/>
        <end position="50"/>
    </location>
</feature>
<name>A0A2P2QHG1_RHIMU</name>
<dbReference type="AlphaFoldDB" id="A0A2P2QHG1"/>